<accession>A0A271LK79</accession>
<name>A0A271LK79_9HYPH</name>
<gene>
    <name evidence="1" type="ORF">CIT26_20580</name>
</gene>
<protein>
    <submittedName>
        <fullName evidence="1">Uncharacterized protein</fullName>
    </submittedName>
</protein>
<organism evidence="1 2">
    <name type="scientific">Mesorhizobium temperatum</name>
    <dbReference type="NCBI Taxonomy" id="241416"/>
    <lineage>
        <taxon>Bacteria</taxon>
        <taxon>Pseudomonadati</taxon>
        <taxon>Pseudomonadota</taxon>
        <taxon>Alphaproteobacteria</taxon>
        <taxon>Hyphomicrobiales</taxon>
        <taxon>Phyllobacteriaceae</taxon>
        <taxon>Mesorhizobium</taxon>
    </lineage>
</organism>
<evidence type="ECO:0000313" key="1">
    <source>
        <dbReference type="EMBL" id="PAQ07700.1"/>
    </source>
</evidence>
<proteinExistence type="predicted"/>
<dbReference type="EMBL" id="NPKJ01000057">
    <property type="protein sequence ID" value="PAQ07700.1"/>
    <property type="molecule type" value="Genomic_DNA"/>
</dbReference>
<dbReference type="AlphaFoldDB" id="A0A271LK79"/>
<sequence>MNVDAPVAEAASFGCHRLHRSSRDGIIRPDAYVANARAIDEKSLARPTLARPMLLAGVGHSASLGIGRHH</sequence>
<dbReference type="Proteomes" id="UP000216442">
    <property type="component" value="Unassembled WGS sequence"/>
</dbReference>
<keyword evidence="2" id="KW-1185">Reference proteome</keyword>
<reference evidence="1 2" key="1">
    <citation type="submission" date="2017-08" db="EMBL/GenBank/DDBJ databases">
        <title>Mesorhizobium wenxinae sp. nov., a novel rhizobial species isolated from root nodules of chickpea (Cicer arietinum L.).</title>
        <authorList>
            <person name="Zhang J."/>
        </authorList>
    </citation>
    <scope>NUCLEOTIDE SEQUENCE [LARGE SCALE GENOMIC DNA]</scope>
    <source>
        <strain evidence="1 2">SDW018</strain>
    </source>
</reference>
<comment type="caution">
    <text evidence="1">The sequence shown here is derived from an EMBL/GenBank/DDBJ whole genome shotgun (WGS) entry which is preliminary data.</text>
</comment>
<evidence type="ECO:0000313" key="2">
    <source>
        <dbReference type="Proteomes" id="UP000216442"/>
    </source>
</evidence>